<dbReference type="Proteomes" id="UP000287176">
    <property type="component" value="Unassembled WGS sequence"/>
</dbReference>
<keyword evidence="2" id="KW-0479">Metal-binding</keyword>
<protein>
    <submittedName>
        <fullName evidence="10">Indolepyruvate ferredoxin oxidoreductase family protein</fullName>
    </submittedName>
</protein>
<keyword evidence="1" id="KW-0813">Transport</keyword>
<dbReference type="GO" id="GO:0016625">
    <property type="term" value="F:oxidoreductase activity, acting on the aldehyde or oxo group of donors, iron-sulfur protein as acceptor"/>
    <property type="evidence" value="ECO:0007669"/>
    <property type="project" value="UniProtKB-ARBA"/>
</dbReference>
<reference evidence="10 11" key="1">
    <citation type="submission" date="2018-06" db="EMBL/GenBank/DDBJ databases">
        <title>Combined omics and stable isotope probing to characterize newly discovered Mariana Back-Arc vent microbial communities.</title>
        <authorList>
            <person name="Trembath-Reichert E."/>
            <person name="Huber J.A."/>
        </authorList>
    </citation>
    <scope>NUCLEOTIDE SEQUENCE [LARGE SCALE GENOMIC DNA]</scope>
    <source>
        <strain evidence="10">MAG 24</strain>
    </source>
</reference>
<sequence>MSVMEKRSVLLEDKYTLREGYAFMTGIQALVRLPLVQRELDLKAGHNTAGYISGYRGSPLGGYDQQLARNKKLLDEHYVKFQPGVNEDLAATALWGTQQAELSGEGKYDGVFGIWYGKGPGVDRSGDVLRHANFAGTSKFGGVLALMGDDHTAESSTTCNQSEFAMLDAMIPVLNPSSVQEIIDFGIIGWMLSRYSGCWVGLKCVHDTVEATSTINVDVARLKLELPNDFNFPVDGLNIRFPDTPQAQERRMHEFKVDAVRSFCRANKLDRTIWPGGNAKIGIVTVGKSYLDTRLAFDELGIDETGAEKFGVRLYKVAMPWPLESQGILEFAKGLDLIIVVEEKRALIEPQIKEFLYDLSNRPKVIGKTDETGEPLFRTAGALDPNHIAATIARRILTFRTDEKLKKRLQEMEIRMDSSLLPQESMVRLPYFCSGCPHNTSTVVPEGSIAMAGIGCHYMVQWMDRDTIGFTHMGAEGANWVGQAPFSTRKHIFQNIGDGTYFHSGTMAIRAAVSSGINITYKILFNDAVAMTGGQGFDGPMTVQSIIQQMYAEGAKRVDVVSDEPEKFTQSSGIPANVKVYDRKDLDILQRELREIEGVTVLIYEQVCAAEKRRRWKRGLIPDPPRRIYINDDVCEGCGDCGLKSNCVAVLPLETQFGRKRVIDQSACNKDYSCVNGLCPSFVSVIGGKMRKNAPSANMDVEWTSLPEPKLPVIKGTYNIVLTGVGGTGILTLGALLGMAAHIEKKGVGILDMIGLAQKGGAVLSHLRIGKSPEDIHSPRIASQGADLVIGGDLVVTGGHKTLSVIKSGHTKLVINSYEMITGDFTKNADMLFPSLEIKQAIQQTAGTDNTEFLDASRLATALIGDTIATNMFMLGFAFQRGLIPLERSSIEQAIEINGMSVESNKQSFLWGRRTAHDGKRVRELTASIVEGFLLEDPTEGLDVLIQHRADVLTAYQNKAYAKRYLQLVERVRTIETDRLPGSLSLTEAVARYYFKLLAYKDEYEVARLYTNGDFLKKIRGRFEGDFRLKLHLAPPLFSHRDSHTGEPIKSAFGSWIFPVLKMLSRFKFLRGTAFDLFGKTKERRMERQLIQEYEQTIKELLRGLTKKNQNIALEIAKIPEQIRGYDMVKQRHFETAKSTEKKLLTQFRDSAKITVGLKSSEPVS</sequence>
<dbReference type="InterPro" id="IPR046667">
    <property type="entry name" value="DUF6537"/>
</dbReference>
<dbReference type="InterPro" id="IPR011766">
    <property type="entry name" value="TPP_enzyme_TPP-bd"/>
</dbReference>
<keyword evidence="10" id="KW-0670">Pyruvate</keyword>
<dbReference type="SUPFAM" id="SSF52922">
    <property type="entry name" value="TK C-terminal domain-like"/>
    <property type="match status" value="1"/>
</dbReference>
<dbReference type="Gene3D" id="3.40.920.10">
    <property type="entry name" value="Pyruvate-ferredoxin oxidoreductase, PFOR, domain III"/>
    <property type="match status" value="1"/>
</dbReference>
<dbReference type="InterPro" id="IPR002880">
    <property type="entry name" value="Pyrv_Fd/Flavodoxin_OxRdtase_N"/>
</dbReference>
<evidence type="ECO:0000313" key="10">
    <source>
        <dbReference type="EMBL" id="RTZ87129.1"/>
    </source>
</evidence>
<dbReference type="Pfam" id="PF01558">
    <property type="entry name" value="POR"/>
    <property type="match status" value="1"/>
</dbReference>
<dbReference type="PANTHER" id="PTHR48084">
    <property type="entry name" value="2-OXOGLUTARATE OXIDOREDUCTASE SUBUNIT KORB-RELATED"/>
    <property type="match status" value="1"/>
</dbReference>
<dbReference type="InterPro" id="IPR019752">
    <property type="entry name" value="Pyrv/ketoisovalerate_OxRed_cat"/>
</dbReference>
<dbReference type="Pfam" id="PF02775">
    <property type="entry name" value="TPP_enzyme_C"/>
    <property type="match status" value="1"/>
</dbReference>
<dbReference type="CDD" id="cd02008">
    <property type="entry name" value="TPP_IOR_alpha"/>
    <property type="match status" value="1"/>
</dbReference>
<dbReference type="Gene3D" id="3.40.50.970">
    <property type="match status" value="2"/>
</dbReference>
<dbReference type="InterPro" id="IPR009014">
    <property type="entry name" value="Transketo_C/PFOR_II"/>
</dbReference>
<feature type="domain" description="DUF6537" evidence="9">
    <location>
        <begin position="943"/>
        <end position="1140"/>
    </location>
</feature>
<keyword evidence="6" id="KW-0411">Iron-sulfur</keyword>
<dbReference type="GO" id="GO:0051539">
    <property type="term" value="F:4 iron, 4 sulfur cluster binding"/>
    <property type="evidence" value="ECO:0007669"/>
    <property type="project" value="UniProtKB-KW"/>
</dbReference>
<dbReference type="Pfam" id="PF20169">
    <property type="entry name" value="DUF6537"/>
    <property type="match status" value="1"/>
</dbReference>
<dbReference type="CDD" id="cd07034">
    <property type="entry name" value="TPP_PYR_PFOR_IOR-alpha_like"/>
    <property type="match status" value="1"/>
</dbReference>
<evidence type="ECO:0000256" key="5">
    <source>
        <dbReference type="ARBA" id="ARBA00023004"/>
    </source>
</evidence>
<dbReference type="NCBIfam" id="NF009589">
    <property type="entry name" value="PRK13030.1"/>
    <property type="match status" value="1"/>
</dbReference>
<evidence type="ECO:0000256" key="1">
    <source>
        <dbReference type="ARBA" id="ARBA00022448"/>
    </source>
</evidence>
<keyword evidence="4" id="KW-0560">Oxidoreductase</keyword>
<keyword evidence="5" id="KW-0408">Iron</keyword>
<organism evidence="10 11">
    <name type="scientific">SAR324 cluster bacterium</name>
    <dbReference type="NCBI Taxonomy" id="2024889"/>
    <lineage>
        <taxon>Bacteria</taxon>
        <taxon>Deltaproteobacteria</taxon>
        <taxon>SAR324 cluster</taxon>
    </lineage>
</organism>
<feature type="domain" description="Pyruvate/ketoisovalerate oxidoreductase catalytic" evidence="7">
    <location>
        <begin position="726"/>
        <end position="910"/>
    </location>
</feature>
<evidence type="ECO:0000259" key="7">
    <source>
        <dbReference type="Pfam" id="PF01558"/>
    </source>
</evidence>
<name>A0A432GUI3_9DELT</name>
<dbReference type="InterPro" id="IPR029061">
    <property type="entry name" value="THDP-binding"/>
</dbReference>
<evidence type="ECO:0000256" key="4">
    <source>
        <dbReference type="ARBA" id="ARBA00023002"/>
    </source>
</evidence>
<keyword evidence="3" id="KW-0249">Electron transport</keyword>
<evidence type="ECO:0000256" key="2">
    <source>
        <dbReference type="ARBA" id="ARBA00022485"/>
    </source>
</evidence>
<dbReference type="EMBL" id="QNZI01000005">
    <property type="protein sequence ID" value="RTZ87129.1"/>
    <property type="molecule type" value="Genomic_DNA"/>
</dbReference>
<dbReference type="GO" id="GO:0030976">
    <property type="term" value="F:thiamine pyrophosphate binding"/>
    <property type="evidence" value="ECO:0007669"/>
    <property type="project" value="InterPro"/>
</dbReference>
<dbReference type="SUPFAM" id="SSF53323">
    <property type="entry name" value="Pyruvate-ferredoxin oxidoreductase, PFOR, domain III"/>
    <property type="match status" value="1"/>
</dbReference>
<comment type="caution">
    <text evidence="10">The sequence shown here is derived from an EMBL/GenBank/DDBJ whole genome shotgun (WGS) entry which is preliminary data.</text>
</comment>
<keyword evidence="2" id="KW-0004">4Fe-4S</keyword>
<dbReference type="PANTHER" id="PTHR48084:SF3">
    <property type="entry name" value="SUBUNIT OF PYRUVATE:FLAVODOXIN OXIDOREDUCTASE"/>
    <property type="match status" value="1"/>
</dbReference>
<proteinExistence type="predicted"/>
<dbReference type="InterPro" id="IPR002869">
    <property type="entry name" value="Pyrv_flavodox_OxRed_cen"/>
</dbReference>
<dbReference type="SUPFAM" id="SSF52518">
    <property type="entry name" value="Thiamin diphosphate-binding fold (THDP-binding)"/>
    <property type="match status" value="2"/>
</dbReference>
<dbReference type="NCBIfam" id="NF009588">
    <property type="entry name" value="PRK13029.1"/>
    <property type="match status" value="1"/>
</dbReference>
<evidence type="ECO:0000259" key="8">
    <source>
        <dbReference type="Pfam" id="PF02775"/>
    </source>
</evidence>
<evidence type="ECO:0000256" key="3">
    <source>
        <dbReference type="ARBA" id="ARBA00022982"/>
    </source>
</evidence>
<dbReference type="AlphaFoldDB" id="A0A432GUI3"/>
<evidence type="ECO:0000259" key="9">
    <source>
        <dbReference type="Pfam" id="PF20169"/>
    </source>
</evidence>
<dbReference type="GO" id="GO:0045333">
    <property type="term" value="P:cellular respiration"/>
    <property type="evidence" value="ECO:0007669"/>
    <property type="project" value="UniProtKB-ARBA"/>
</dbReference>
<accession>A0A432GUI3</accession>
<gene>
    <name evidence="10" type="ORF">DSY94_00140</name>
</gene>
<evidence type="ECO:0000313" key="11">
    <source>
        <dbReference type="Proteomes" id="UP000287176"/>
    </source>
</evidence>
<feature type="domain" description="Thiamine pyrophosphate enzyme TPP-binding" evidence="8">
    <location>
        <begin position="453"/>
        <end position="602"/>
    </location>
</feature>
<dbReference type="InterPro" id="IPR051457">
    <property type="entry name" value="2-oxoacid:Fd_oxidoreductase"/>
</dbReference>
<evidence type="ECO:0000256" key="6">
    <source>
        <dbReference type="ARBA" id="ARBA00023014"/>
    </source>
</evidence>